<evidence type="ECO:0000256" key="1">
    <source>
        <dbReference type="SAM" id="SignalP"/>
    </source>
</evidence>
<dbReference type="Proteomes" id="UP000184300">
    <property type="component" value="Unassembled WGS sequence"/>
</dbReference>
<dbReference type="EMBL" id="KV878890">
    <property type="protein sequence ID" value="OJJ88086.1"/>
    <property type="molecule type" value="Genomic_DNA"/>
</dbReference>
<reference evidence="3" key="1">
    <citation type="journal article" date="2017" name="Genome Biol.">
        <title>Comparative genomics reveals high biological diversity and specific adaptations in the industrially and medically important fungal genus Aspergillus.</title>
        <authorList>
            <person name="de Vries R.P."/>
            <person name="Riley R."/>
            <person name="Wiebenga A."/>
            <person name="Aguilar-Osorio G."/>
            <person name="Amillis S."/>
            <person name="Uchima C.A."/>
            <person name="Anderluh G."/>
            <person name="Asadollahi M."/>
            <person name="Askin M."/>
            <person name="Barry K."/>
            <person name="Battaglia E."/>
            <person name="Bayram O."/>
            <person name="Benocci T."/>
            <person name="Braus-Stromeyer S.A."/>
            <person name="Caldana C."/>
            <person name="Canovas D."/>
            <person name="Cerqueira G.C."/>
            <person name="Chen F."/>
            <person name="Chen W."/>
            <person name="Choi C."/>
            <person name="Clum A."/>
            <person name="Dos Santos R.A."/>
            <person name="Damasio A.R."/>
            <person name="Diallinas G."/>
            <person name="Emri T."/>
            <person name="Fekete E."/>
            <person name="Flipphi M."/>
            <person name="Freyberg S."/>
            <person name="Gallo A."/>
            <person name="Gournas C."/>
            <person name="Habgood R."/>
            <person name="Hainaut M."/>
            <person name="Harispe M.L."/>
            <person name="Henrissat B."/>
            <person name="Hilden K.S."/>
            <person name="Hope R."/>
            <person name="Hossain A."/>
            <person name="Karabika E."/>
            <person name="Karaffa L."/>
            <person name="Karanyi Z."/>
            <person name="Krasevec N."/>
            <person name="Kuo A."/>
            <person name="Kusch H."/>
            <person name="LaButti K."/>
            <person name="Lagendijk E.L."/>
            <person name="Lapidus A."/>
            <person name="Levasseur A."/>
            <person name="Lindquist E."/>
            <person name="Lipzen A."/>
            <person name="Logrieco A.F."/>
            <person name="MacCabe A."/>
            <person name="Maekelae M.R."/>
            <person name="Malavazi I."/>
            <person name="Melin P."/>
            <person name="Meyer V."/>
            <person name="Mielnichuk N."/>
            <person name="Miskei M."/>
            <person name="Molnar A.P."/>
            <person name="Mule G."/>
            <person name="Ngan C.Y."/>
            <person name="Orejas M."/>
            <person name="Orosz E."/>
            <person name="Ouedraogo J.P."/>
            <person name="Overkamp K.M."/>
            <person name="Park H.-S."/>
            <person name="Perrone G."/>
            <person name="Piumi F."/>
            <person name="Punt P.J."/>
            <person name="Ram A.F."/>
            <person name="Ramon A."/>
            <person name="Rauscher S."/>
            <person name="Record E."/>
            <person name="Riano-Pachon D.M."/>
            <person name="Robert V."/>
            <person name="Roehrig J."/>
            <person name="Ruller R."/>
            <person name="Salamov A."/>
            <person name="Salih N.S."/>
            <person name="Samson R.A."/>
            <person name="Sandor E."/>
            <person name="Sanguinetti M."/>
            <person name="Schuetze T."/>
            <person name="Sepcic K."/>
            <person name="Shelest E."/>
            <person name="Sherlock G."/>
            <person name="Sophianopoulou V."/>
            <person name="Squina F.M."/>
            <person name="Sun H."/>
            <person name="Susca A."/>
            <person name="Todd R.B."/>
            <person name="Tsang A."/>
            <person name="Unkles S.E."/>
            <person name="van de Wiele N."/>
            <person name="van Rossen-Uffink D."/>
            <person name="Oliveira J.V."/>
            <person name="Vesth T.C."/>
            <person name="Visser J."/>
            <person name="Yu J.-H."/>
            <person name="Zhou M."/>
            <person name="Andersen M.R."/>
            <person name="Archer D.B."/>
            <person name="Baker S.E."/>
            <person name="Benoit I."/>
            <person name="Brakhage A.A."/>
            <person name="Braus G.H."/>
            <person name="Fischer R."/>
            <person name="Frisvad J.C."/>
            <person name="Goldman G.H."/>
            <person name="Houbraken J."/>
            <person name="Oakley B."/>
            <person name="Pocsi I."/>
            <person name="Scazzocchio C."/>
            <person name="Seiboth B."/>
            <person name="vanKuyk P.A."/>
            <person name="Wortman J."/>
            <person name="Dyer P.S."/>
            <person name="Grigoriev I.V."/>
        </authorList>
    </citation>
    <scope>NUCLEOTIDE SEQUENCE [LARGE SCALE GENOMIC DNA]</scope>
    <source>
        <strain evidence="3">CBS 516.65</strain>
    </source>
</reference>
<feature type="chain" id="PRO_5013267935" evidence="1">
    <location>
        <begin position="23"/>
        <end position="265"/>
    </location>
</feature>
<dbReference type="GeneID" id="34464391"/>
<proteinExistence type="predicted"/>
<accession>A0A1L9VW11</accession>
<dbReference type="RefSeq" id="XP_022404769.1">
    <property type="nucleotide sequence ID" value="XM_022548130.1"/>
</dbReference>
<name>A0A1L9VW11_ASPGL</name>
<sequence length="265" mass="29287">MKLTFSFTFLLGSLLVTPLTSGLPCPNDKCTGIEARDRGVPEPTIPAVEVPSSWLVNSKPDEQVTTEPDDPHQVLEEQGELEARADCSIPDFQMGLWDNRFPTKTWYKLIDNTGTLDQSEIKQYAEKAYDQVKGRFGDGIVMAGSLHVPNIGILVASKPRPVYPRAQNEEQLAGRKQQGLITLDLLHVEDFLAITAVKLYKENRKAKPESPINLPTGAKGAVWGKYNTEDQRVGLKRPYGSTGAATIDPSCDALQHELNINWITS</sequence>
<dbReference type="OrthoDB" id="10444976at2759"/>
<dbReference type="AlphaFoldDB" id="A0A1L9VW11"/>
<gene>
    <name evidence="2" type="ORF">ASPGLDRAFT_55332</name>
</gene>
<organism evidence="2 3">
    <name type="scientific">Aspergillus glaucus CBS 516.65</name>
    <dbReference type="NCBI Taxonomy" id="1160497"/>
    <lineage>
        <taxon>Eukaryota</taxon>
        <taxon>Fungi</taxon>
        <taxon>Dikarya</taxon>
        <taxon>Ascomycota</taxon>
        <taxon>Pezizomycotina</taxon>
        <taxon>Eurotiomycetes</taxon>
        <taxon>Eurotiomycetidae</taxon>
        <taxon>Eurotiales</taxon>
        <taxon>Aspergillaceae</taxon>
        <taxon>Aspergillus</taxon>
        <taxon>Aspergillus subgen. Aspergillus</taxon>
    </lineage>
</organism>
<protein>
    <submittedName>
        <fullName evidence="2">Uncharacterized protein</fullName>
    </submittedName>
</protein>
<keyword evidence="3" id="KW-1185">Reference proteome</keyword>
<feature type="signal peptide" evidence="1">
    <location>
        <begin position="1"/>
        <end position="22"/>
    </location>
</feature>
<evidence type="ECO:0000313" key="2">
    <source>
        <dbReference type="EMBL" id="OJJ88086.1"/>
    </source>
</evidence>
<keyword evidence="1" id="KW-0732">Signal</keyword>
<dbReference type="VEuPathDB" id="FungiDB:ASPGLDRAFT_55332"/>
<evidence type="ECO:0000313" key="3">
    <source>
        <dbReference type="Proteomes" id="UP000184300"/>
    </source>
</evidence>